<gene>
    <name evidence="1" type="ORF">BSTOLATCC_MIC17756</name>
</gene>
<evidence type="ECO:0000313" key="2">
    <source>
        <dbReference type="Proteomes" id="UP001162131"/>
    </source>
</evidence>
<keyword evidence="2" id="KW-1185">Reference proteome</keyword>
<comment type="caution">
    <text evidence="1">The sequence shown here is derived from an EMBL/GenBank/DDBJ whole genome shotgun (WGS) entry which is preliminary data.</text>
</comment>
<protein>
    <submittedName>
        <fullName evidence="1">Uncharacterized protein</fullName>
    </submittedName>
</protein>
<dbReference type="EMBL" id="CAJZBQ010000017">
    <property type="protein sequence ID" value="CAG9316864.1"/>
    <property type="molecule type" value="Genomic_DNA"/>
</dbReference>
<organism evidence="1 2">
    <name type="scientific">Blepharisma stoltei</name>
    <dbReference type="NCBI Taxonomy" id="1481888"/>
    <lineage>
        <taxon>Eukaryota</taxon>
        <taxon>Sar</taxon>
        <taxon>Alveolata</taxon>
        <taxon>Ciliophora</taxon>
        <taxon>Postciliodesmatophora</taxon>
        <taxon>Heterotrichea</taxon>
        <taxon>Heterotrichida</taxon>
        <taxon>Blepharismidae</taxon>
        <taxon>Blepharisma</taxon>
    </lineage>
</organism>
<evidence type="ECO:0000313" key="1">
    <source>
        <dbReference type="EMBL" id="CAG9316864.1"/>
    </source>
</evidence>
<proteinExistence type="predicted"/>
<dbReference type="AlphaFoldDB" id="A0AAU9IS38"/>
<name>A0AAU9IS38_9CILI</name>
<accession>A0AAU9IS38</accession>
<dbReference type="Proteomes" id="UP001162131">
    <property type="component" value="Unassembled WGS sequence"/>
</dbReference>
<sequence length="67" mass="8165">MIIISVGLEKRWNGLYRLLDFHAFSCYAMSYWKRQYLRDELQFGNISYHLSCQYSNSKDYPYEIIIL</sequence>
<reference evidence="1" key="1">
    <citation type="submission" date="2021-09" db="EMBL/GenBank/DDBJ databases">
        <authorList>
            <consortium name="AG Swart"/>
            <person name="Singh M."/>
            <person name="Singh A."/>
            <person name="Seah K."/>
            <person name="Emmerich C."/>
        </authorList>
    </citation>
    <scope>NUCLEOTIDE SEQUENCE</scope>
    <source>
        <strain evidence="1">ATCC30299</strain>
    </source>
</reference>